<evidence type="ECO:0000313" key="2">
    <source>
        <dbReference type="EMBL" id="KRH02130.1"/>
    </source>
</evidence>
<keyword evidence="4" id="KW-1185">Reference proteome</keyword>
<dbReference type="Gramene" id="KRH02130">
    <property type="protein sequence ID" value="KRH02130"/>
    <property type="gene ID" value="GLYMA_17G017800"/>
</dbReference>
<proteinExistence type="predicted"/>
<reference evidence="2" key="3">
    <citation type="submission" date="2018-07" db="EMBL/GenBank/DDBJ databases">
        <title>WGS assembly of Glycine max.</title>
        <authorList>
            <person name="Schmutz J."/>
            <person name="Cannon S."/>
            <person name="Schlueter J."/>
            <person name="Ma J."/>
            <person name="Mitros T."/>
            <person name="Nelson W."/>
            <person name="Hyten D."/>
            <person name="Song Q."/>
            <person name="Thelen J."/>
            <person name="Cheng J."/>
            <person name="Xu D."/>
            <person name="Hellsten U."/>
            <person name="May G."/>
            <person name="Yu Y."/>
            <person name="Sakurai T."/>
            <person name="Umezawa T."/>
            <person name="Bhattacharyya M."/>
            <person name="Sandhu D."/>
            <person name="Valliyodan B."/>
            <person name="Lindquist E."/>
            <person name="Peto M."/>
            <person name="Grant D."/>
            <person name="Shu S."/>
            <person name="Goodstein D."/>
            <person name="Barry K."/>
            <person name="Futrell-Griggs M."/>
            <person name="Abernathy B."/>
            <person name="Du J."/>
            <person name="Tian Z."/>
            <person name="Zhu L."/>
            <person name="Gill N."/>
            <person name="Joshi T."/>
            <person name="Libault M."/>
            <person name="Sethuraman A."/>
            <person name="Zhang X."/>
            <person name="Shinozaki K."/>
            <person name="Nguyen H."/>
            <person name="Wing R."/>
            <person name="Cregan P."/>
            <person name="Specht J."/>
            <person name="Grimwood J."/>
            <person name="Rokhsar D."/>
            <person name="Stacey G."/>
            <person name="Shoemaker R."/>
            <person name="Jackson S."/>
        </authorList>
    </citation>
    <scope>NUCLEOTIDE SEQUENCE</scope>
    <source>
        <tissue evidence="2">Callus</tissue>
    </source>
</reference>
<gene>
    <name evidence="2" type="ORF">GLYMA_17G017800</name>
</gene>
<feature type="signal peptide" evidence="1">
    <location>
        <begin position="1"/>
        <end position="21"/>
    </location>
</feature>
<feature type="chain" id="PRO_5014520995" description="Secreted protein" evidence="1">
    <location>
        <begin position="22"/>
        <end position="84"/>
    </location>
</feature>
<dbReference type="EMBL" id="CM000850">
    <property type="protein sequence ID" value="KRH02130.1"/>
    <property type="molecule type" value="Genomic_DNA"/>
</dbReference>
<dbReference type="AlphaFoldDB" id="A0A0R0FFS4"/>
<dbReference type="InParanoid" id="A0A0R0FFS4"/>
<reference evidence="3" key="2">
    <citation type="submission" date="2018-02" db="UniProtKB">
        <authorList>
            <consortium name="EnsemblPlants"/>
        </authorList>
    </citation>
    <scope>IDENTIFICATION</scope>
    <source>
        <strain evidence="3">Williams 82</strain>
    </source>
</reference>
<organism evidence="2">
    <name type="scientific">Glycine max</name>
    <name type="common">Soybean</name>
    <name type="synonym">Glycine hispida</name>
    <dbReference type="NCBI Taxonomy" id="3847"/>
    <lineage>
        <taxon>Eukaryota</taxon>
        <taxon>Viridiplantae</taxon>
        <taxon>Streptophyta</taxon>
        <taxon>Embryophyta</taxon>
        <taxon>Tracheophyta</taxon>
        <taxon>Spermatophyta</taxon>
        <taxon>Magnoliopsida</taxon>
        <taxon>eudicotyledons</taxon>
        <taxon>Gunneridae</taxon>
        <taxon>Pentapetalae</taxon>
        <taxon>rosids</taxon>
        <taxon>fabids</taxon>
        <taxon>Fabales</taxon>
        <taxon>Fabaceae</taxon>
        <taxon>Papilionoideae</taxon>
        <taxon>50 kb inversion clade</taxon>
        <taxon>NPAAA clade</taxon>
        <taxon>indigoferoid/millettioid clade</taxon>
        <taxon>Phaseoleae</taxon>
        <taxon>Glycine</taxon>
        <taxon>Glycine subgen. Soja</taxon>
    </lineage>
</organism>
<dbReference type="EnsemblPlants" id="KRH02130">
    <property type="protein sequence ID" value="KRH02130"/>
    <property type="gene ID" value="GLYMA_17G017800"/>
</dbReference>
<protein>
    <recommendedName>
        <fullName evidence="5">Secreted protein</fullName>
    </recommendedName>
</protein>
<evidence type="ECO:0000313" key="4">
    <source>
        <dbReference type="Proteomes" id="UP000008827"/>
    </source>
</evidence>
<evidence type="ECO:0000313" key="3">
    <source>
        <dbReference type="EnsemblPlants" id="KRH02130"/>
    </source>
</evidence>
<keyword evidence="1" id="KW-0732">Signal</keyword>
<accession>A0A0R0FFS4</accession>
<evidence type="ECO:0000256" key="1">
    <source>
        <dbReference type="SAM" id="SignalP"/>
    </source>
</evidence>
<reference evidence="2 3" key="1">
    <citation type="journal article" date="2010" name="Nature">
        <title>Genome sequence of the palaeopolyploid soybean.</title>
        <authorList>
            <person name="Schmutz J."/>
            <person name="Cannon S.B."/>
            <person name="Schlueter J."/>
            <person name="Ma J."/>
            <person name="Mitros T."/>
            <person name="Nelson W."/>
            <person name="Hyten D.L."/>
            <person name="Song Q."/>
            <person name="Thelen J.J."/>
            <person name="Cheng J."/>
            <person name="Xu D."/>
            <person name="Hellsten U."/>
            <person name="May G.D."/>
            <person name="Yu Y."/>
            <person name="Sakurai T."/>
            <person name="Umezawa T."/>
            <person name="Bhattacharyya M.K."/>
            <person name="Sandhu D."/>
            <person name="Valliyodan B."/>
            <person name="Lindquist E."/>
            <person name="Peto M."/>
            <person name="Grant D."/>
            <person name="Shu S."/>
            <person name="Goodstein D."/>
            <person name="Barry K."/>
            <person name="Futrell-Griggs M."/>
            <person name="Abernathy B."/>
            <person name="Du J."/>
            <person name="Tian Z."/>
            <person name="Zhu L."/>
            <person name="Gill N."/>
            <person name="Joshi T."/>
            <person name="Libault M."/>
            <person name="Sethuraman A."/>
            <person name="Zhang X.-C."/>
            <person name="Shinozaki K."/>
            <person name="Nguyen H.T."/>
            <person name="Wing R.A."/>
            <person name="Cregan P."/>
            <person name="Specht J."/>
            <person name="Grimwood J."/>
            <person name="Rokhsar D."/>
            <person name="Stacey G."/>
            <person name="Shoemaker R.C."/>
            <person name="Jackson S.A."/>
        </authorList>
    </citation>
    <scope>NUCLEOTIDE SEQUENCE</scope>
    <source>
        <strain evidence="3">cv. Williams 82</strain>
        <tissue evidence="2">Callus</tissue>
    </source>
</reference>
<dbReference type="Proteomes" id="UP000008827">
    <property type="component" value="Chromosome 17"/>
</dbReference>
<evidence type="ECO:0008006" key="5">
    <source>
        <dbReference type="Google" id="ProtNLM"/>
    </source>
</evidence>
<sequence length="84" mass="9797">MIIYISMEHLIFCLPVRVVSCVDVNICVKFCAPWESSKTSVPTVNSFQQASNFPSKIWHFISEFHIDLVRSCPFFTWILKLITR</sequence>
<name>A0A0R0FFS4_SOYBN</name>